<feature type="transmembrane region" description="Helical" evidence="7">
    <location>
        <begin position="75"/>
        <end position="94"/>
    </location>
</feature>
<feature type="transmembrane region" description="Helical" evidence="7">
    <location>
        <begin position="179"/>
        <end position="209"/>
    </location>
</feature>
<dbReference type="Proteomes" id="UP000198666">
    <property type="component" value="Unassembled WGS sequence"/>
</dbReference>
<evidence type="ECO:0000256" key="1">
    <source>
        <dbReference type="ARBA" id="ARBA00004651"/>
    </source>
</evidence>
<keyword evidence="11" id="KW-1185">Reference proteome</keyword>
<organism evidence="10 11">
    <name type="scientific">Terribacillus halophilus</name>
    <dbReference type="NCBI Taxonomy" id="361279"/>
    <lineage>
        <taxon>Bacteria</taxon>
        <taxon>Bacillati</taxon>
        <taxon>Bacillota</taxon>
        <taxon>Bacilli</taxon>
        <taxon>Bacillales</taxon>
        <taxon>Bacillaceae</taxon>
        <taxon>Terribacillus</taxon>
    </lineage>
</organism>
<comment type="similarity">
    <text evidence="2">Belongs to the peptidase A24 family.</text>
</comment>
<feature type="domain" description="Prepilin peptidase A24 N-terminal" evidence="9">
    <location>
        <begin position="11"/>
        <end position="92"/>
    </location>
</feature>
<dbReference type="PANTHER" id="PTHR30487:SF0">
    <property type="entry name" value="PREPILIN LEADER PEPTIDASE_N-METHYLTRANSFERASE-RELATED"/>
    <property type="match status" value="1"/>
</dbReference>
<feature type="transmembrane region" description="Helical" evidence="7">
    <location>
        <begin position="123"/>
        <end position="141"/>
    </location>
</feature>
<dbReference type="GO" id="GO:0005886">
    <property type="term" value="C:plasma membrane"/>
    <property type="evidence" value="ECO:0007669"/>
    <property type="project" value="UniProtKB-SubCell"/>
</dbReference>
<evidence type="ECO:0000256" key="5">
    <source>
        <dbReference type="ARBA" id="ARBA00022989"/>
    </source>
</evidence>
<sequence length="251" mass="28354">MSIFLLLYFIVLGAVLGSFYNVVGMRVPEKKMFHSERSHCPNCKHQIKSYDLIPVISYIVLRGKCRNCKQKISPLYPFTELATGLLFGYSYYMIGLQWELVTAFVLVSLAAILFVTDMRFMLIPNKILIFFLPLFIILRTITPLNPWWDSIIGAAVAFILLFLVILFSRGGMGGGDLKLFVLLGVVLGWKGVLLTFFLSSVIGAVISLVLLSAKVLNRKQAIPFGPYILLGALITYFHGDEMINWYINSFF</sequence>
<dbReference type="Gene3D" id="1.20.120.1220">
    <property type="match status" value="1"/>
</dbReference>
<dbReference type="GO" id="GO:0032259">
    <property type="term" value="P:methylation"/>
    <property type="evidence" value="ECO:0007669"/>
    <property type="project" value="UniProtKB-KW"/>
</dbReference>
<evidence type="ECO:0000313" key="11">
    <source>
        <dbReference type="Proteomes" id="UP000198666"/>
    </source>
</evidence>
<feature type="transmembrane region" description="Helical" evidence="7">
    <location>
        <begin position="100"/>
        <end position="116"/>
    </location>
</feature>
<evidence type="ECO:0000313" key="10">
    <source>
        <dbReference type="EMBL" id="SDD15719.1"/>
    </source>
</evidence>
<evidence type="ECO:0000256" key="4">
    <source>
        <dbReference type="ARBA" id="ARBA00022692"/>
    </source>
</evidence>
<evidence type="ECO:0000256" key="7">
    <source>
        <dbReference type="SAM" id="Phobius"/>
    </source>
</evidence>
<gene>
    <name evidence="10" type="ORF">SAMN05421663_107101</name>
</gene>
<evidence type="ECO:0000256" key="3">
    <source>
        <dbReference type="ARBA" id="ARBA00022475"/>
    </source>
</evidence>
<dbReference type="RefSeq" id="WP_093727717.1">
    <property type="nucleotide sequence ID" value="NZ_FMZB01000007.1"/>
</dbReference>
<dbReference type="GO" id="GO:0008168">
    <property type="term" value="F:methyltransferase activity"/>
    <property type="evidence" value="ECO:0007669"/>
    <property type="project" value="UniProtKB-KW"/>
</dbReference>
<evidence type="ECO:0000256" key="2">
    <source>
        <dbReference type="ARBA" id="ARBA00005801"/>
    </source>
</evidence>
<accession>A0A1G6SFQ1</accession>
<feature type="transmembrane region" description="Helical" evidence="7">
    <location>
        <begin position="221"/>
        <end position="239"/>
    </location>
</feature>
<keyword evidence="6 7" id="KW-0472">Membrane</keyword>
<keyword evidence="10" id="KW-0489">Methyltransferase</keyword>
<dbReference type="InterPro" id="IPR000045">
    <property type="entry name" value="Prepilin_IV_endopep_pep"/>
</dbReference>
<dbReference type="Pfam" id="PF01478">
    <property type="entry name" value="Peptidase_A24"/>
    <property type="match status" value="1"/>
</dbReference>
<name>A0A1G6SFQ1_9BACI</name>
<evidence type="ECO:0000259" key="9">
    <source>
        <dbReference type="Pfam" id="PF06750"/>
    </source>
</evidence>
<dbReference type="InterPro" id="IPR010627">
    <property type="entry name" value="Prepilin_pept_A24_N"/>
</dbReference>
<feature type="transmembrane region" description="Helical" evidence="7">
    <location>
        <begin position="147"/>
        <end position="167"/>
    </location>
</feature>
<dbReference type="STRING" id="361279.SAMN05421663_107101"/>
<dbReference type="Pfam" id="PF06750">
    <property type="entry name" value="A24_N_bact"/>
    <property type="match status" value="1"/>
</dbReference>
<dbReference type="EMBL" id="FMZB01000007">
    <property type="protein sequence ID" value="SDD15719.1"/>
    <property type="molecule type" value="Genomic_DNA"/>
</dbReference>
<protein>
    <submittedName>
        <fullName evidence="10">Leader peptidase (Prepilin peptidase) / N-methyltransferase</fullName>
    </submittedName>
</protein>
<keyword evidence="5 7" id="KW-1133">Transmembrane helix</keyword>
<feature type="transmembrane region" description="Helical" evidence="7">
    <location>
        <begin position="6"/>
        <end position="23"/>
    </location>
</feature>
<dbReference type="OrthoDB" id="9789291at2"/>
<dbReference type="InterPro" id="IPR050882">
    <property type="entry name" value="Prepilin_peptidase/N-MTase"/>
</dbReference>
<dbReference type="GO" id="GO:0006465">
    <property type="term" value="P:signal peptide processing"/>
    <property type="evidence" value="ECO:0007669"/>
    <property type="project" value="TreeGrafter"/>
</dbReference>
<dbReference type="GO" id="GO:0004190">
    <property type="term" value="F:aspartic-type endopeptidase activity"/>
    <property type="evidence" value="ECO:0007669"/>
    <property type="project" value="InterPro"/>
</dbReference>
<dbReference type="AlphaFoldDB" id="A0A1G6SFQ1"/>
<proteinExistence type="inferred from homology"/>
<keyword evidence="3" id="KW-1003">Cell membrane</keyword>
<evidence type="ECO:0000259" key="8">
    <source>
        <dbReference type="Pfam" id="PF01478"/>
    </source>
</evidence>
<reference evidence="11" key="1">
    <citation type="submission" date="2016-10" db="EMBL/GenBank/DDBJ databases">
        <authorList>
            <person name="Varghese N."/>
            <person name="Submissions S."/>
        </authorList>
    </citation>
    <scope>NUCLEOTIDE SEQUENCE [LARGE SCALE GENOMIC DNA]</scope>
    <source>
        <strain evidence="11">DSM 21620</strain>
    </source>
</reference>
<keyword evidence="10" id="KW-0808">Transferase</keyword>
<keyword evidence="4 7" id="KW-0812">Transmembrane</keyword>
<dbReference type="PANTHER" id="PTHR30487">
    <property type="entry name" value="TYPE 4 PREPILIN-LIKE PROTEINS LEADER PEPTIDE-PROCESSING ENZYME"/>
    <property type="match status" value="1"/>
</dbReference>
<comment type="subcellular location">
    <subcellularLocation>
        <location evidence="1">Cell membrane</location>
        <topology evidence="1">Multi-pass membrane protein</topology>
    </subcellularLocation>
</comment>
<feature type="domain" description="Prepilin type IV endopeptidase peptidase" evidence="8">
    <location>
        <begin position="104"/>
        <end position="208"/>
    </location>
</feature>
<evidence type="ECO:0000256" key="6">
    <source>
        <dbReference type="ARBA" id="ARBA00023136"/>
    </source>
</evidence>